<evidence type="ECO:0000313" key="2">
    <source>
        <dbReference type="Proteomes" id="UP000465301"/>
    </source>
</evidence>
<reference evidence="1 2" key="1">
    <citation type="journal article" date="2019" name="Emerg. Microbes Infect.">
        <title>Comprehensive subspecies identification of 175 nontuberculous mycobacteria species based on 7547 genomic profiles.</title>
        <authorList>
            <person name="Matsumoto Y."/>
            <person name="Kinjo T."/>
            <person name="Motooka D."/>
            <person name="Nabeya D."/>
            <person name="Jung N."/>
            <person name="Uechi K."/>
            <person name="Horii T."/>
            <person name="Iida T."/>
            <person name="Fujita J."/>
            <person name="Nakamura S."/>
        </authorList>
    </citation>
    <scope>NUCLEOTIDE SEQUENCE [LARGE SCALE GENOMIC DNA]</scope>
    <source>
        <strain evidence="1 2">JCM 30726</strain>
    </source>
</reference>
<dbReference type="AlphaFoldDB" id="A0A7I9Z3M5"/>
<dbReference type="EMBL" id="BLLA01000001">
    <property type="protein sequence ID" value="GFG95317.1"/>
    <property type="molecule type" value="Genomic_DNA"/>
</dbReference>
<evidence type="ECO:0000313" key="1">
    <source>
        <dbReference type="EMBL" id="GFG95317.1"/>
    </source>
</evidence>
<protein>
    <submittedName>
        <fullName evidence="1">Uncharacterized protein</fullName>
    </submittedName>
</protein>
<dbReference type="Proteomes" id="UP000465301">
    <property type="component" value="Unassembled WGS sequence"/>
</dbReference>
<comment type="caution">
    <text evidence="1">The sequence shown here is derived from an EMBL/GenBank/DDBJ whole genome shotgun (WGS) entry which is preliminary data.</text>
</comment>
<proteinExistence type="predicted"/>
<dbReference type="RefSeq" id="WP_163707093.1">
    <property type="nucleotide sequence ID" value="NZ_BLLA01000001.1"/>
</dbReference>
<name>A0A7I9Z3M5_9MYCO</name>
<sequence>MSSQGTSDQPTVTVWGDGQARKIIARLVSAVDSQHEAEIDVDVMDFNDDQRPTVVLNVGNKVECSIFMPAFDAERLGAFLIQAAALSRQVEPGGPNPLLIREFPVE</sequence>
<accession>A0A7I9Z3M5</accession>
<gene>
    <name evidence="1" type="ORF">MTIM_11960</name>
</gene>
<keyword evidence="2" id="KW-1185">Reference proteome</keyword>
<organism evidence="1 2">
    <name type="scientific">Mycobacterium timonense</name>
    <dbReference type="NCBI Taxonomy" id="701043"/>
    <lineage>
        <taxon>Bacteria</taxon>
        <taxon>Bacillati</taxon>
        <taxon>Actinomycetota</taxon>
        <taxon>Actinomycetes</taxon>
        <taxon>Mycobacteriales</taxon>
        <taxon>Mycobacteriaceae</taxon>
        <taxon>Mycobacterium</taxon>
        <taxon>Mycobacterium avium complex (MAC)</taxon>
    </lineage>
</organism>